<feature type="non-terminal residue" evidence="2">
    <location>
        <position position="1"/>
    </location>
</feature>
<gene>
    <name evidence="2" type="ORF">PPOP_3453</name>
</gene>
<evidence type="ECO:0000313" key="3">
    <source>
        <dbReference type="Proteomes" id="UP000029453"/>
    </source>
</evidence>
<feature type="region of interest" description="Disordered" evidence="1">
    <location>
        <begin position="1"/>
        <end position="33"/>
    </location>
</feature>
<reference evidence="2 3" key="1">
    <citation type="submission" date="2012-10" db="EMBL/GenBank/DDBJ databases">
        <title>Draft Genome Sequence of Paenibacillus popilliae ATCC 14706T.</title>
        <authorList>
            <person name="Iiyama K."/>
            <person name="Mori K."/>
            <person name="Mon H."/>
            <person name="Chieda Y."/>
            <person name="Lee J.M."/>
            <person name="Kusakabe T."/>
            <person name="Tashiro K."/>
            <person name="Asano S."/>
            <person name="Yasunaga-Aoki C."/>
            <person name="Shimizu S."/>
        </authorList>
    </citation>
    <scope>NUCLEOTIDE SEQUENCE [LARGE SCALE GENOMIC DNA]</scope>
    <source>
        <strain evidence="2 3">ATCC 14706</strain>
    </source>
</reference>
<dbReference type="AlphaFoldDB" id="M9LCV7"/>
<dbReference type="EMBL" id="BALG01000326">
    <property type="protein sequence ID" value="GAC44052.1"/>
    <property type="molecule type" value="Genomic_DNA"/>
</dbReference>
<keyword evidence="3" id="KW-1185">Reference proteome</keyword>
<protein>
    <submittedName>
        <fullName evidence="2">Uncharacterized protein</fullName>
    </submittedName>
</protein>
<comment type="caution">
    <text evidence="2">The sequence shown here is derived from an EMBL/GenBank/DDBJ whole genome shotgun (WGS) entry which is preliminary data.</text>
</comment>
<name>M9LCV7_PAEPP</name>
<sequence>PGNHESAGKKKYTNAQGQPACENSFMRSGVGRNEVEKIPVGGSLLENGGTLW</sequence>
<dbReference type="Proteomes" id="UP000029453">
    <property type="component" value="Unassembled WGS sequence"/>
</dbReference>
<evidence type="ECO:0000313" key="2">
    <source>
        <dbReference type="EMBL" id="GAC44052.1"/>
    </source>
</evidence>
<proteinExistence type="predicted"/>
<accession>M9LCV7</accession>
<evidence type="ECO:0000256" key="1">
    <source>
        <dbReference type="SAM" id="MobiDB-lite"/>
    </source>
</evidence>
<organism evidence="2 3">
    <name type="scientific">Paenibacillus popilliae ATCC 14706</name>
    <dbReference type="NCBI Taxonomy" id="1212764"/>
    <lineage>
        <taxon>Bacteria</taxon>
        <taxon>Bacillati</taxon>
        <taxon>Bacillota</taxon>
        <taxon>Bacilli</taxon>
        <taxon>Bacillales</taxon>
        <taxon>Paenibacillaceae</taxon>
        <taxon>Paenibacillus</taxon>
    </lineage>
</organism>